<reference evidence="4" key="1">
    <citation type="journal article" date="2014" name="Int. J. Syst. Evol. Microbiol.">
        <title>Complete genome sequence of Corynebacterium casei LMG S-19264T (=DSM 44701T), isolated from a smear-ripened cheese.</title>
        <authorList>
            <consortium name="US DOE Joint Genome Institute (JGI-PGF)"/>
            <person name="Walter F."/>
            <person name="Albersmeier A."/>
            <person name="Kalinowski J."/>
            <person name="Ruckert C."/>
        </authorList>
    </citation>
    <scope>NUCLEOTIDE SEQUENCE</scope>
    <source>
        <strain evidence="4">VKM Ac-1321</strain>
    </source>
</reference>
<name>A0A9W6NMG2_9ACTN</name>
<sequence>MLFTLWDSDRTLTVQVESVGWDDAAAVTLREAMAAEMRLRYPDRFNERNGVDADTVVYTGVAYTGDRQPVGHPALRRLGADLELKRMYIVPSHRGTGVSLALLAAVERAALRLGGGRLLLQTGDRQPDAVRLYEKTGYTRIPIFPPYESQTYSFCFQKVLQS</sequence>
<dbReference type="InterPro" id="IPR050832">
    <property type="entry name" value="Bact_Acetyltransf"/>
</dbReference>
<protein>
    <submittedName>
        <fullName evidence="4">N-acetyltransferase</fullName>
    </submittedName>
</protein>
<evidence type="ECO:0000256" key="2">
    <source>
        <dbReference type="ARBA" id="ARBA00023315"/>
    </source>
</evidence>
<comment type="caution">
    <text evidence="4">The sequence shown here is derived from an EMBL/GenBank/DDBJ whole genome shotgun (WGS) entry which is preliminary data.</text>
</comment>
<keyword evidence="1" id="KW-0808">Transferase</keyword>
<evidence type="ECO:0000313" key="4">
    <source>
        <dbReference type="EMBL" id="GLL02171.1"/>
    </source>
</evidence>
<organism evidence="4 5">
    <name type="scientific">Dactylosporangium matsuzakiense</name>
    <dbReference type="NCBI Taxonomy" id="53360"/>
    <lineage>
        <taxon>Bacteria</taxon>
        <taxon>Bacillati</taxon>
        <taxon>Actinomycetota</taxon>
        <taxon>Actinomycetes</taxon>
        <taxon>Micromonosporales</taxon>
        <taxon>Micromonosporaceae</taxon>
        <taxon>Dactylosporangium</taxon>
    </lineage>
</organism>
<dbReference type="Pfam" id="PF00583">
    <property type="entry name" value="Acetyltransf_1"/>
    <property type="match status" value="1"/>
</dbReference>
<gene>
    <name evidence="4" type="ORF">GCM10017581_039130</name>
</gene>
<keyword evidence="5" id="KW-1185">Reference proteome</keyword>
<keyword evidence="2" id="KW-0012">Acyltransferase</keyword>
<dbReference type="SUPFAM" id="SSF55729">
    <property type="entry name" value="Acyl-CoA N-acyltransferases (Nat)"/>
    <property type="match status" value="1"/>
</dbReference>
<evidence type="ECO:0000259" key="3">
    <source>
        <dbReference type="PROSITE" id="PS51186"/>
    </source>
</evidence>
<dbReference type="AlphaFoldDB" id="A0A9W6NMG2"/>
<dbReference type="PANTHER" id="PTHR43877">
    <property type="entry name" value="AMINOALKYLPHOSPHONATE N-ACETYLTRANSFERASE-RELATED-RELATED"/>
    <property type="match status" value="1"/>
</dbReference>
<dbReference type="InterPro" id="IPR000182">
    <property type="entry name" value="GNAT_dom"/>
</dbReference>
<dbReference type="InterPro" id="IPR016181">
    <property type="entry name" value="Acyl_CoA_acyltransferase"/>
</dbReference>
<dbReference type="RefSeq" id="WP_271189254.1">
    <property type="nucleotide sequence ID" value="NZ_BSFP01000021.1"/>
</dbReference>
<dbReference type="PANTHER" id="PTHR43877:SF2">
    <property type="entry name" value="AMINOALKYLPHOSPHONATE N-ACETYLTRANSFERASE-RELATED"/>
    <property type="match status" value="1"/>
</dbReference>
<reference evidence="4" key="2">
    <citation type="submission" date="2023-01" db="EMBL/GenBank/DDBJ databases">
        <authorList>
            <person name="Sun Q."/>
            <person name="Evtushenko L."/>
        </authorList>
    </citation>
    <scope>NUCLEOTIDE SEQUENCE</scope>
    <source>
        <strain evidence="4">VKM Ac-1321</strain>
    </source>
</reference>
<dbReference type="Gene3D" id="3.40.630.30">
    <property type="match status" value="1"/>
</dbReference>
<dbReference type="GO" id="GO:0016747">
    <property type="term" value="F:acyltransferase activity, transferring groups other than amino-acyl groups"/>
    <property type="evidence" value="ECO:0007669"/>
    <property type="project" value="InterPro"/>
</dbReference>
<dbReference type="PROSITE" id="PS51186">
    <property type="entry name" value="GNAT"/>
    <property type="match status" value="1"/>
</dbReference>
<dbReference type="EMBL" id="BSFP01000021">
    <property type="protein sequence ID" value="GLL02171.1"/>
    <property type="molecule type" value="Genomic_DNA"/>
</dbReference>
<feature type="domain" description="N-acetyltransferase" evidence="3">
    <location>
        <begin position="14"/>
        <end position="161"/>
    </location>
</feature>
<proteinExistence type="predicted"/>
<dbReference type="Proteomes" id="UP001143480">
    <property type="component" value="Unassembled WGS sequence"/>
</dbReference>
<accession>A0A9W6NMG2</accession>
<evidence type="ECO:0000256" key="1">
    <source>
        <dbReference type="ARBA" id="ARBA00022679"/>
    </source>
</evidence>
<evidence type="ECO:0000313" key="5">
    <source>
        <dbReference type="Proteomes" id="UP001143480"/>
    </source>
</evidence>